<protein>
    <submittedName>
        <fullName evidence="1">Transcriptional regulator</fullName>
    </submittedName>
</protein>
<dbReference type="PIRSF" id="PIRSF010372">
    <property type="entry name" value="PaiB"/>
    <property type="match status" value="1"/>
</dbReference>
<organism evidence="1 2">
    <name type="scientific">Pandoraea terrae</name>
    <dbReference type="NCBI Taxonomy" id="1537710"/>
    <lineage>
        <taxon>Bacteria</taxon>
        <taxon>Pseudomonadati</taxon>
        <taxon>Pseudomonadota</taxon>
        <taxon>Betaproteobacteria</taxon>
        <taxon>Burkholderiales</taxon>
        <taxon>Burkholderiaceae</taxon>
        <taxon>Pandoraea</taxon>
    </lineage>
</organism>
<accession>A0A5E4X781</accession>
<evidence type="ECO:0000313" key="1">
    <source>
        <dbReference type="EMBL" id="VVE32088.1"/>
    </source>
</evidence>
<evidence type="ECO:0000313" key="2">
    <source>
        <dbReference type="Proteomes" id="UP000414233"/>
    </source>
</evidence>
<dbReference type="EMBL" id="CABPRZ010000016">
    <property type="protein sequence ID" value="VVE32088.1"/>
    <property type="molecule type" value="Genomic_DNA"/>
</dbReference>
<keyword evidence="2" id="KW-1185">Reference proteome</keyword>
<dbReference type="Gene3D" id="2.30.110.10">
    <property type="entry name" value="Electron Transport, Fmn-binding Protein, Chain A"/>
    <property type="match status" value="1"/>
</dbReference>
<dbReference type="OrthoDB" id="9794948at2"/>
<dbReference type="RefSeq" id="WP_150698431.1">
    <property type="nucleotide sequence ID" value="NZ_CABPRZ010000016.1"/>
</dbReference>
<reference evidence="1 2" key="1">
    <citation type="submission" date="2019-08" db="EMBL/GenBank/DDBJ databases">
        <authorList>
            <person name="Peeters C."/>
        </authorList>
    </citation>
    <scope>NUCLEOTIDE SEQUENCE [LARGE SCALE GENOMIC DNA]</scope>
    <source>
        <strain evidence="1 2">LMG 30175</strain>
    </source>
</reference>
<dbReference type="AlphaFoldDB" id="A0A5E4X781"/>
<dbReference type="Pfam" id="PF04299">
    <property type="entry name" value="FMN_bind_2"/>
    <property type="match status" value="1"/>
</dbReference>
<name>A0A5E4X781_9BURK</name>
<gene>
    <name evidence="1" type="ORF">PTE30175_03609</name>
</gene>
<sequence>MYLPTAFRDDRPEVAHDVIRRHPLGLLVSAGSGGLLADPLPFLVYPEEGEFGTLRAHLARANPHWQVLSSVDECMVAFMAEQAYVSPAWYAAKREHGKVVPTWNYAAVHAWGKPRVIEDAAWLRRLLNDLTHSQESHRLEPWHVDDAPADYLEVMVGAIVGVEIPIRRLEGKFKASQNRPAADRAGVVEGLRADGAAAMAALVEARGQGKL</sequence>
<dbReference type="InterPro" id="IPR012349">
    <property type="entry name" value="Split_barrel_FMN-bd"/>
</dbReference>
<dbReference type="SUPFAM" id="SSF50475">
    <property type="entry name" value="FMN-binding split barrel"/>
    <property type="match status" value="1"/>
</dbReference>
<dbReference type="PANTHER" id="PTHR35802:SF1">
    <property type="entry name" value="PROTEASE SYNTHASE AND SPORULATION PROTEIN PAI 2"/>
    <property type="match status" value="1"/>
</dbReference>
<dbReference type="PANTHER" id="PTHR35802">
    <property type="entry name" value="PROTEASE SYNTHASE AND SPORULATION PROTEIN PAI 2"/>
    <property type="match status" value="1"/>
</dbReference>
<dbReference type="InterPro" id="IPR007396">
    <property type="entry name" value="TR_PAI2-type"/>
</dbReference>
<dbReference type="Proteomes" id="UP000414233">
    <property type="component" value="Unassembled WGS sequence"/>
</dbReference>
<proteinExistence type="predicted"/>